<name>A0A415D1W5_9FIRM</name>
<sequence>MGYTIKDFIDSNKFPGIQLISDNSGINREIKGTRIIVEEDMEKFLEGGELLLTSFVVYKKLGESRLKWGEISRFNLY</sequence>
<dbReference type="AlphaFoldDB" id="A0A415D1W5"/>
<reference evidence="1 2" key="1">
    <citation type="submission" date="2018-08" db="EMBL/GenBank/DDBJ databases">
        <title>A genome reference for cultivated species of the human gut microbiota.</title>
        <authorList>
            <person name="Zou Y."/>
            <person name="Xue W."/>
            <person name="Luo G."/>
        </authorList>
    </citation>
    <scope>NUCLEOTIDE SEQUENCE [LARGE SCALE GENOMIC DNA]</scope>
    <source>
        <strain evidence="1 2">AM09-9</strain>
    </source>
</reference>
<evidence type="ECO:0000313" key="2">
    <source>
        <dbReference type="Proteomes" id="UP000285832"/>
    </source>
</evidence>
<accession>A0A415D1W5</accession>
<organism evidence="1 2">
    <name type="scientific">[Ruminococcus] lactaris</name>
    <dbReference type="NCBI Taxonomy" id="46228"/>
    <lineage>
        <taxon>Bacteria</taxon>
        <taxon>Bacillati</taxon>
        <taxon>Bacillota</taxon>
        <taxon>Clostridia</taxon>
        <taxon>Lachnospirales</taxon>
        <taxon>Lachnospiraceae</taxon>
        <taxon>Mediterraneibacter</taxon>
    </lineage>
</organism>
<comment type="caution">
    <text evidence="1">The sequence shown here is derived from an EMBL/GenBank/DDBJ whole genome shotgun (WGS) entry which is preliminary data.</text>
</comment>
<dbReference type="Proteomes" id="UP000285832">
    <property type="component" value="Unassembled WGS sequence"/>
</dbReference>
<dbReference type="EMBL" id="QRMI01000027">
    <property type="protein sequence ID" value="RHJ60019.1"/>
    <property type="molecule type" value="Genomic_DNA"/>
</dbReference>
<evidence type="ECO:0000313" key="1">
    <source>
        <dbReference type="EMBL" id="RHJ60019.1"/>
    </source>
</evidence>
<gene>
    <name evidence="1" type="ORF">DW116_10140</name>
</gene>
<proteinExistence type="predicted"/>
<protein>
    <submittedName>
        <fullName evidence="1">Uncharacterized protein</fullName>
    </submittedName>
</protein>
<dbReference type="RefSeq" id="WP_118279254.1">
    <property type="nucleotide sequence ID" value="NZ_JAQDJO010000041.1"/>
</dbReference>